<feature type="compositionally biased region" description="Polar residues" evidence="1">
    <location>
        <begin position="263"/>
        <end position="272"/>
    </location>
</feature>
<evidence type="ECO:0000259" key="3">
    <source>
        <dbReference type="Pfam" id="PF13229"/>
    </source>
</evidence>
<feature type="compositionally biased region" description="Basic and acidic residues" evidence="1">
    <location>
        <begin position="126"/>
        <end position="139"/>
    </location>
</feature>
<name>A0ABP9QQR9_9PSEU</name>
<dbReference type="InterPro" id="IPR011050">
    <property type="entry name" value="Pectin_lyase_fold/virulence"/>
</dbReference>
<dbReference type="RefSeq" id="WP_185065019.1">
    <property type="nucleotide sequence ID" value="NZ_BAABJP010000031.1"/>
</dbReference>
<feature type="compositionally biased region" description="Low complexity" evidence="1">
    <location>
        <begin position="189"/>
        <end position="210"/>
    </location>
</feature>
<feature type="compositionally biased region" description="Basic and acidic residues" evidence="1">
    <location>
        <begin position="323"/>
        <end position="375"/>
    </location>
</feature>
<accession>A0ABP9QQR9</accession>
<feature type="compositionally biased region" description="Acidic residues" evidence="1">
    <location>
        <begin position="76"/>
        <end position="86"/>
    </location>
</feature>
<dbReference type="Proteomes" id="UP001428817">
    <property type="component" value="Unassembled WGS sequence"/>
</dbReference>
<feature type="compositionally biased region" description="Gly residues" evidence="1">
    <location>
        <begin position="380"/>
        <end position="401"/>
    </location>
</feature>
<proteinExistence type="predicted"/>
<feature type="compositionally biased region" description="Low complexity" evidence="1">
    <location>
        <begin position="140"/>
        <end position="153"/>
    </location>
</feature>
<keyword evidence="2" id="KW-1133">Transmembrane helix</keyword>
<dbReference type="InterPro" id="IPR039448">
    <property type="entry name" value="Beta_helix"/>
</dbReference>
<dbReference type="Pfam" id="PF13229">
    <property type="entry name" value="Beta_helix"/>
    <property type="match status" value="1"/>
</dbReference>
<feature type="compositionally biased region" description="Basic and acidic residues" evidence="1">
    <location>
        <begin position="273"/>
        <end position="283"/>
    </location>
</feature>
<feature type="transmembrane region" description="Helical" evidence="2">
    <location>
        <begin position="20"/>
        <end position="40"/>
    </location>
</feature>
<reference evidence="5" key="1">
    <citation type="journal article" date="2019" name="Int. J. Syst. Evol. Microbiol.">
        <title>The Global Catalogue of Microorganisms (GCM) 10K type strain sequencing project: providing services to taxonomists for standard genome sequencing and annotation.</title>
        <authorList>
            <consortium name="The Broad Institute Genomics Platform"/>
            <consortium name="The Broad Institute Genome Sequencing Center for Infectious Disease"/>
            <person name="Wu L."/>
            <person name="Ma J."/>
        </authorList>
    </citation>
    <scope>NUCLEOTIDE SEQUENCE [LARGE SCALE GENOMIC DNA]</scope>
    <source>
        <strain evidence="5">JCM 18303</strain>
    </source>
</reference>
<keyword evidence="2" id="KW-0812">Transmembrane</keyword>
<feature type="domain" description="Right handed beta helix" evidence="3">
    <location>
        <begin position="486"/>
        <end position="659"/>
    </location>
</feature>
<dbReference type="EMBL" id="BAABJP010000031">
    <property type="protein sequence ID" value="GAA5165480.1"/>
    <property type="molecule type" value="Genomic_DNA"/>
</dbReference>
<evidence type="ECO:0000256" key="1">
    <source>
        <dbReference type="SAM" id="MobiDB-lite"/>
    </source>
</evidence>
<comment type="caution">
    <text evidence="4">The sequence shown here is derived from an EMBL/GenBank/DDBJ whole genome shotgun (WGS) entry which is preliminary data.</text>
</comment>
<dbReference type="InterPro" id="IPR012334">
    <property type="entry name" value="Pectin_lyas_fold"/>
</dbReference>
<feature type="compositionally biased region" description="Basic and acidic residues" evidence="1">
    <location>
        <begin position="59"/>
        <end position="75"/>
    </location>
</feature>
<organism evidence="4 5">
    <name type="scientific">Pseudonocardia eucalypti</name>
    <dbReference type="NCBI Taxonomy" id="648755"/>
    <lineage>
        <taxon>Bacteria</taxon>
        <taxon>Bacillati</taxon>
        <taxon>Actinomycetota</taxon>
        <taxon>Actinomycetes</taxon>
        <taxon>Pseudonocardiales</taxon>
        <taxon>Pseudonocardiaceae</taxon>
        <taxon>Pseudonocardia</taxon>
    </lineage>
</organism>
<dbReference type="SMART" id="SM00710">
    <property type="entry name" value="PbH1"/>
    <property type="match status" value="5"/>
</dbReference>
<keyword evidence="5" id="KW-1185">Reference proteome</keyword>
<feature type="compositionally biased region" description="Low complexity" evidence="1">
    <location>
        <begin position="298"/>
        <end position="322"/>
    </location>
</feature>
<keyword evidence="2" id="KW-0472">Membrane</keyword>
<feature type="compositionally biased region" description="Polar residues" evidence="1">
    <location>
        <begin position="162"/>
        <end position="179"/>
    </location>
</feature>
<sequence>MRRAGIPLRLEQGGMARKAAVAGGVFTAIVVFLATLTAVVGPGAEQGHPAGGGYFGALSKKDSDDDKDSDSSDSKDSDDEDSDSGDSDSKDSDSKDSDSDSKDSGSKDSDSGDSDSKDSDSEDSDSGDKKDDKKGDKGSSDSSSSSGTSSDSDNSPGAGPSGRNTPGGSTNTGGATTESGGAPANTESGPTTPKTPAAGAPAQPANPGNGVIAQINCTKQVSDEAGLKDALATAGPNDVICVRGNLGRPEPPAPTARVLPPGGSNSTPSTEQAKPRATEEPTSRPESGGRVLPEVNKSDGASAGSGESSNGGSRSSPSSTRKPSGDSESGDKDSDSKDSDSEKTTNEKSSDEKSSDEKSGDEKSTSEKSTNEKASNESTGTGGTGTGGAGGGTGSPGGTGAVKGLPADAPGGPPGASTPKQVNCTKQVTGAELNQAVSGAAAGDRICVSGQASAARLEIKKGGTADKPVYVIGNGKTAVKGLTVEADNVVVDGFTMEGPKAPGIEIKGKNITVQNNTVSHPTGGDYDGIRFFGDNLRILHNTITNITNTGGAHADCMQTFTSGGGPPTSNLIVDGNKCEKIDNQCIMAEGPGDVGDGGGGPGKSENWTISNNYCQFGASQGLMIEAIQNITINNNEFQGNADKAIGLDINSTGAKVKANILGGGIKAAVGMSENSKEGYEGPKPQGGP</sequence>
<evidence type="ECO:0000313" key="5">
    <source>
        <dbReference type="Proteomes" id="UP001428817"/>
    </source>
</evidence>
<evidence type="ECO:0000256" key="2">
    <source>
        <dbReference type="SAM" id="Phobius"/>
    </source>
</evidence>
<feature type="region of interest" description="Disordered" evidence="1">
    <location>
        <begin position="239"/>
        <end position="421"/>
    </location>
</feature>
<protein>
    <recommendedName>
        <fullName evidence="3">Right handed beta helix domain-containing protein</fullName>
    </recommendedName>
</protein>
<dbReference type="Gene3D" id="2.160.20.10">
    <property type="entry name" value="Single-stranded right-handed beta-helix, Pectin lyase-like"/>
    <property type="match status" value="1"/>
</dbReference>
<dbReference type="InterPro" id="IPR006626">
    <property type="entry name" value="PbH1"/>
</dbReference>
<feature type="region of interest" description="Disordered" evidence="1">
    <location>
        <begin position="42"/>
        <end position="211"/>
    </location>
</feature>
<evidence type="ECO:0000313" key="4">
    <source>
        <dbReference type="EMBL" id="GAA5165480.1"/>
    </source>
</evidence>
<gene>
    <name evidence="4" type="ORF">GCM10023321_55520</name>
</gene>
<feature type="compositionally biased region" description="Basic and acidic residues" evidence="1">
    <location>
        <begin position="87"/>
        <end position="119"/>
    </location>
</feature>
<dbReference type="SUPFAM" id="SSF51126">
    <property type="entry name" value="Pectin lyase-like"/>
    <property type="match status" value="1"/>
</dbReference>